<feature type="non-terminal residue" evidence="3">
    <location>
        <position position="204"/>
    </location>
</feature>
<comment type="caution">
    <text evidence="3">The sequence shown here is derived from an EMBL/GenBank/DDBJ whole genome shotgun (WGS) entry which is preliminary data.</text>
</comment>
<evidence type="ECO:0000256" key="1">
    <source>
        <dbReference type="ARBA" id="ARBA00022737"/>
    </source>
</evidence>
<evidence type="ECO:0000259" key="2">
    <source>
        <dbReference type="Pfam" id="PF23598"/>
    </source>
</evidence>
<dbReference type="InterPro" id="IPR055414">
    <property type="entry name" value="LRR_R13L4/SHOC2-like"/>
</dbReference>
<dbReference type="EMBL" id="LXQA010094849">
    <property type="protein sequence ID" value="MCI15058.1"/>
    <property type="molecule type" value="Genomic_DNA"/>
</dbReference>
<proteinExistence type="predicted"/>
<dbReference type="AlphaFoldDB" id="A0A392PSI3"/>
<dbReference type="InterPro" id="IPR032675">
    <property type="entry name" value="LRR_dom_sf"/>
</dbReference>
<evidence type="ECO:0000313" key="3">
    <source>
        <dbReference type="EMBL" id="MCI15058.1"/>
    </source>
</evidence>
<dbReference type="SUPFAM" id="SSF52058">
    <property type="entry name" value="L domain-like"/>
    <property type="match status" value="1"/>
</dbReference>
<organism evidence="3 4">
    <name type="scientific">Trifolium medium</name>
    <dbReference type="NCBI Taxonomy" id="97028"/>
    <lineage>
        <taxon>Eukaryota</taxon>
        <taxon>Viridiplantae</taxon>
        <taxon>Streptophyta</taxon>
        <taxon>Embryophyta</taxon>
        <taxon>Tracheophyta</taxon>
        <taxon>Spermatophyta</taxon>
        <taxon>Magnoliopsida</taxon>
        <taxon>eudicotyledons</taxon>
        <taxon>Gunneridae</taxon>
        <taxon>Pentapetalae</taxon>
        <taxon>rosids</taxon>
        <taxon>fabids</taxon>
        <taxon>Fabales</taxon>
        <taxon>Fabaceae</taxon>
        <taxon>Papilionoideae</taxon>
        <taxon>50 kb inversion clade</taxon>
        <taxon>NPAAA clade</taxon>
        <taxon>Hologalegina</taxon>
        <taxon>IRL clade</taxon>
        <taxon>Trifolieae</taxon>
        <taxon>Trifolium</taxon>
    </lineage>
</organism>
<reference evidence="3 4" key="1">
    <citation type="journal article" date="2018" name="Front. Plant Sci.">
        <title>Red Clover (Trifolium pratense) and Zigzag Clover (T. medium) - A Picture of Genomic Similarities and Differences.</title>
        <authorList>
            <person name="Dluhosova J."/>
            <person name="Istvanek J."/>
            <person name="Nedelnik J."/>
            <person name="Repkova J."/>
        </authorList>
    </citation>
    <scope>NUCLEOTIDE SEQUENCE [LARGE SCALE GENOMIC DNA]</scope>
    <source>
        <strain evidence="4">cv. 10/8</strain>
        <tissue evidence="3">Leaf</tissue>
    </source>
</reference>
<dbReference type="PANTHER" id="PTHR47186:SF57">
    <property type="entry name" value="OS02G0478300 PROTEIN"/>
    <property type="match status" value="1"/>
</dbReference>
<protein>
    <submittedName>
        <fullName evidence="3">Disease resistance protein RPM1-like</fullName>
    </submittedName>
</protein>
<dbReference type="Pfam" id="PF23598">
    <property type="entry name" value="LRR_14"/>
    <property type="match status" value="1"/>
</dbReference>
<feature type="domain" description="Disease resistance R13L4/SHOC-2-like LRR" evidence="2">
    <location>
        <begin position="5"/>
        <end position="193"/>
    </location>
</feature>
<accession>A0A392PSI3</accession>
<evidence type="ECO:0000313" key="4">
    <source>
        <dbReference type="Proteomes" id="UP000265520"/>
    </source>
</evidence>
<name>A0A392PSI3_9FABA</name>
<keyword evidence="1" id="KW-0677">Repeat</keyword>
<dbReference type="Gene3D" id="3.80.10.10">
    <property type="entry name" value="Ribonuclease Inhibitor"/>
    <property type="match status" value="1"/>
</dbReference>
<dbReference type="Proteomes" id="UP000265520">
    <property type="component" value="Unassembled WGS sequence"/>
</dbReference>
<dbReference type="PANTHER" id="PTHR47186">
    <property type="entry name" value="LEUCINE-RICH REPEAT-CONTAINING PROTEIN 57"/>
    <property type="match status" value="1"/>
</dbReference>
<sequence>MSLIQLKDNIGGMRSLQTLRDVKIDEEVGQIEKELGKLWHIRDLGLTNVGEESGSALCSSLNKMKRLEKLSIIAKSKNEVIDLQDLKKPSMLRKLHLHGKLYKLPAWVPDHDSLVKLVLSGSKLTDDLLNSLKDIPNLLFLSIINEAYEGENLDFQSRDFEDLEELELGSFYRLRSITIHNDALPSLKKLLIRDIPQLKMAPFG</sequence>
<keyword evidence="4" id="KW-1185">Reference proteome</keyword>